<dbReference type="CDD" id="cd02257">
    <property type="entry name" value="Peptidase_C19"/>
    <property type="match status" value="1"/>
</dbReference>
<dbReference type="InterPro" id="IPR050164">
    <property type="entry name" value="Peptidase_C19"/>
</dbReference>
<feature type="domain" description="USP" evidence="2">
    <location>
        <begin position="82"/>
        <end position="399"/>
    </location>
</feature>
<feature type="compositionally biased region" description="Basic and acidic residues" evidence="1">
    <location>
        <begin position="31"/>
        <end position="60"/>
    </location>
</feature>
<feature type="region of interest" description="Disordered" evidence="1">
    <location>
        <begin position="1"/>
        <end position="60"/>
    </location>
</feature>
<dbReference type="InterPro" id="IPR001394">
    <property type="entry name" value="Peptidase_C19_UCH"/>
</dbReference>
<evidence type="ECO:0000259" key="2">
    <source>
        <dbReference type="PROSITE" id="PS50235"/>
    </source>
</evidence>
<reference evidence="3" key="2">
    <citation type="journal article" date="2023" name="IMA Fungus">
        <title>Comparative genomic study of the Penicillium genus elucidates a diverse pangenome and 15 lateral gene transfer events.</title>
        <authorList>
            <person name="Petersen C."/>
            <person name="Sorensen T."/>
            <person name="Nielsen M.R."/>
            <person name="Sondergaard T.E."/>
            <person name="Sorensen J.L."/>
            <person name="Fitzpatrick D.A."/>
            <person name="Frisvad J.C."/>
            <person name="Nielsen K.L."/>
        </authorList>
    </citation>
    <scope>NUCLEOTIDE SEQUENCE</scope>
    <source>
        <strain evidence="3">IBT 29495</strain>
    </source>
</reference>
<reference evidence="3" key="1">
    <citation type="submission" date="2022-12" db="EMBL/GenBank/DDBJ databases">
        <authorList>
            <person name="Petersen C."/>
        </authorList>
    </citation>
    <scope>NUCLEOTIDE SEQUENCE</scope>
    <source>
        <strain evidence="3">IBT 29495</strain>
    </source>
</reference>
<feature type="compositionally biased region" description="Basic and acidic residues" evidence="1">
    <location>
        <begin position="1"/>
        <end position="14"/>
    </location>
</feature>
<keyword evidence="3" id="KW-0378">Hydrolase</keyword>
<sequence length="601" mass="68386">MPKKNIEHVEHVEEGVEQVEEPYEGYEEQEQVERQVEGEEVYSDKEVKDKTEKRTKSGEEKRTLRPLIPTYWHPDLPDKTTVGFPNGGVDCYRNAVFQMILHMPIFYNWIIWYKEHHAPEGHVCTLGISDNGPTECQVCQLATIAQGYWAGETQSWKPAFRSLTRSLLRGWKPAGTDSEQDPAEYFDVLYNAIKSSTKSMMQGDLEDMFQAEIIMAMKCAGANPCEPKYIPRQQLFMMINLSGEEGDELPVKPTLSDIIAQHFDHQDDYGACEKCGGTRTSTDQIGSFPELLLVQLNRTSAMGEKISTHVYLSEELNIETRFMDERWGNERKVIQYKLTSMVLHHGRDVTQGHYSMGVKGKGDEWVKANDLEITDWIPEGPGCHPNHLPTGYLFTYRRLPTNDNVQTAEEETEGEAAKGGKTLDPEDMQVDSNFFADFDSGHPEVNDIPGDSEGLVRLLDVVIPKVLDTYIARTAESRRKEFEKWAGELEKKMGVKRGVQETSAIGPDIGDNEEILNWTKERGRLEITLTGDKGKGAKLLDLEVQGMHFNKLKNNKREREEEEVDKEKEKTFSKIFNKVKGKAKDYDETGEGNGTKKNKKK</sequence>
<dbReference type="AlphaFoldDB" id="A0A9W9XZI9"/>
<comment type="caution">
    <text evidence="3">The sequence shown here is derived from an EMBL/GenBank/DDBJ whole genome shotgun (WGS) entry which is preliminary data.</text>
</comment>
<dbReference type="PROSITE" id="PS00973">
    <property type="entry name" value="USP_2"/>
    <property type="match status" value="1"/>
</dbReference>
<dbReference type="GO" id="GO:0016579">
    <property type="term" value="P:protein deubiquitination"/>
    <property type="evidence" value="ECO:0007669"/>
    <property type="project" value="InterPro"/>
</dbReference>
<dbReference type="Proteomes" id="UP001149954">
    <property type="component" value="Unassembled WGS sequence"/>
</dbReference>
<dbReference type="EMBL" id="JAPWDS010000002">
    <property type="protein sequence ID" value="KAJ5512953.1"/>
    <property type="molecule type" value="Genomic_DNA"/>
</dbReference>
<dbReference type="PROSITE" id="PS50235">
    <property type="entry name" value="USP_3"/>
    <property type="match status" value="1"/>
</dbReference>
<dbReference type="Gene3D" id="3.90.70.10">
    <property type="entry name" value="Cysteine proteinases"/>
    <property type="match status" value="1"/>
</dbReference>
<dbReference type="InterPro" id="IPR028889">
    <property type="entry name" value="USP"/>
</dbReference>
<feature type="region of interest" description="Disordered" evidence="1">
    <location>
        <begin position="406"/>
        <end position="426"/>
    </location>
</feature>
<dbReference type="SUPFAM" id="SSF54001">
    <property type="entry name" value="Cysteine proteinases"/>
    <property type="match status" value="1"/>
</dbReference>
<gene>
    <name evidence="3" type="ORF">N7463_002505</name>
</gene>
<feature type="compositionally biased region" description="Basic and acidic residues" evidence="1">
    <location>
        <begin position="415"/>
        <end position="424"/>
    </location>
</feature>
<dbReference type="InterPro" id="IPR038765">
    <property type="entry name" value="Papain-like_cys_pep_sf"/>
</dbReference>
<feature type="region of interest" description="Disordered" evidence="1">
    <location>
        <begin position="582"/>
        <end position="601"/>
    </location>
</feature>
<dbReference type="OrthoDB" id="289038at2759"/>
<evidence type="ECO:0000313" key="4">
    <source>
        <dbReference type="Proteomes" id="UP001149954"/>
    </source>
</evidence>
<dbReference type="GO" id="GO:0005634">
    <property type="term" value="C:nucleus"/>
    <property type="evidence" value="ECO:0007669"/>
    <property type="project" value="TreeGrafter"/>
</dbReference>
<dbReference type="PANTHER" id="PTHR24006">
    <property type="entry name" value="UBIQUITIN CARBOXYL-TERMINAL HYDROLASE"/>
    <property type="match status" value="1"/>
</dbReference>
<dbReference type="GO" id="GO:0005829">
    <property type="term" value="C:cytosol"/>
    <property type="evidence" value="ECO:0007669"/>
    <property type="project" value="TreeGrafter"/>
</dbReference>
<organism evidence="3 4">
    <name type="scientific">Penicillium fimorum</name>
    <dbReference type="NCBI Taxonomy" id="1882269"/>
    <lineage>
        <taxon>Eukaryota</taxon>
        <taxon>Fungi</taxon>
        <taxon>Dikarya</taxon>
        <taxon>Ascomycota</taxon>
        <taxon>Pezizomycotina</taxon>
        <taxon>Eurotiomycetes</taxon>
        <taxon>Eurotiomycetidae</taxon>
        <taxon>Eurotiales</taxon>
        <taxon>Aspergillaceae</taxon>
        <taxon>Penicillium</taxon>
    </lineage>
</organism>
<keyword evidence="4" id="KW-1185">Reference proteome</keyword>
<feature type="compositionally biased region" description="Acidic residues" evidence="1">
    <location>
        <begin position="15"/>
        <end position="30"/>
    </location>
</feature>
<dbReference type="GO" id="GO:0004843">
    <property type="term" value="F:cysteine-type deubiquitinase activity"/>
    <property type="evidence" value="ECO:0007669"/>
    <property type="project" value="InterPro"/>
</dbReference>
<dbReference type="InterPro" id="IPR018200">
    <property type="entry name" value="USP_CS"/>
</dbReference>
<accession>A0A9W9XZI9</accession>
<name>A0A9W9XZI9_9EURO</name>
<dbReference type="Pfam" id="PF00443">
    <property type="entry name" value="UCH"/>
    <property type="match status" value="1"/>
</dbReference>
<evidence type="ECO:0000313" key="3">
    <source>
        <dbReference type="EMBL" id="KAJ5512953.1"/>
    </source>
</evidence>
<evidence type="ECO:0000256" key="1">
    <source>
        <dbReference type="SAM" id="MobiDB-lite"/>
    </source>
</evidence>
<proteinExistence type="predicted"/>
<protein>
    <submittedName>
        <fullName evidence="3">Peptidase C19 ubiquitin carboxyl-terminal hydrolase 2</fullName>
    </submittedName>
</protein>